<feature type="region of interest" description="Disordered" evidence="2">
    <location>
        <begin position="142"/>
        <end position="164"/>
    </location>
</feature>
<sequence length="417" mass="47195">MGVCFVCDTKLYGERTRVCSSITKHGQLSYPEKIAELLGDDVVVIVTPADHMCKKCNSCLTFMDKAENDLKLVKRAILSFIKKKYGILPPDHVVEDINVVNGHLVVEDQVEQGQCNVSSGLKIVASPTVTTAAPVMPVQTPSKLLKTQQQPQQHQQQQQQPPTQQESKIKIYKCACCAFQSKELGHVRFHMRTHVKKKEPEKPILKQATARYLTPESEPKKRIYRCQLCSKSFDGRMECIDHIKQNHNQSAPSTSNAEKGIEDSRPVISILKKPKPPKTQENNQQAESSVDKNLQDDNKDTIDTDKMLNDCVLTEGSVDVEQKEKTKNSQEDMTLKEEKSEIKPDLTHEKAIEEEEEDTAMLGQEEEDQETPDSVKIEYVEENENVKTKTQDSDIDTILAEIYNDNPNNNEDTQNKD</sequence>
<proteinExistence type="predicted"/>
<name>A0AAV0XWE9_9HEMI</name>
<accession>A0AAV0XWE9</accession>
<dbReference type="PROSITE" id="PS50157">
    <property type="entry name" value="ZINC_FINGER_C2H2_2"/>
    <property type="match status" value="2"/>
</dbReference>
<feature type="compositionally biased region" description="Basic and acidic residues" evidence="2">
    <location>
        <begin position="289"/>
        <end position="308"/>
    </location>
</feature>
<keyword evidence="1" id="KW-0863">Zinc-finger</keyword>
<feature type="compositionally biased region" description="Polar residues" evidence="2">
    <location>
        <begin position="279"/>
        <end position="288"/>
    </location>
</feature>
<dbReference type="Proteomes" id="UP001160148">
    <property type="component" value="Unassembled WGS sequence"/>
</dbReference>
<evidence type="ECO:0000259" key="3">
    <source>
        <dbReference type="PROSITE" id="PS50157"/>
    </source>
</evidence>
<keyword evidence="1" id="KW-0862">Zinc</keyword>
<dbReference type="EMBL" id="CARXXK010001085">
    <property type="protein sequence ID" value="CAI6372870.1"/>
    <property type="molecule type" value="Genomic_DNA"/>
</dbReference>
<feature type="compositionally biased region" description="Acidic residues" evidence="2">
    <location>
        <begin position="352"/>
        <end position="371"/>
    </location>
</feature>
<feature type="domain" description="C2H2-type" evidence="3">
    <location>
        <begin position="224"/>
        <end position="252"/>
    </location>
</feature>
<comment type="caution">
    <text evidence="4">The sequence shown here is derived from an EMBL/GenBank/DDBJ whole genome shotgun (WGS) entry which is preliminary data.</text>
</comment>
<feature type="region of interest" description="Disordered" evidence="2">
    <location>
        <begin position="244"/>
        <end position="263"/>
    </location>
</feature>
<protein>
    <recommendedName>
        <fullName evidence="3">C2H2-type domain-containing protein</fullName>
    </recommendedName>
</protein>
<dbReference type="InterPro" id="IPR013087">
    <property type="entry name" value="Znf_C2H2_type"/>
</dbReference>
<dbReference type="Gene3D" id="3.30.160.60">
    <property type="entry name" value="Classic Zinc Finger"/>
    <property type="match status" value="1"/>
</dbReference>
<keyword evidence="5" id="KW-1185">Reference proteome</keyword>
<evidence type="ECO:0000256" key="2">
    <source>
        <dbReference type="SAM" id="MobiDB-lite"/>
    </source>
</evidence>
<keyword evidence="1" id="KW-0479">Metal-binding</keyword>
<dbReference type="GO" id="GO:0008270">
    <property type="term" value="F:zinc ion binding"/>
    <property type="evidence" value="ECO:0007669"/>
    <property type="project" value="UniProtKB-KW"/>
</dbReference>
<feature type="compositionally biased region" description="Low complexity" evidence="2">
    <location>
        <begin position="147"/>
        <end position="164"/>
    </location>
</feature>
<evidence type="ECO:0000313" key="5">
    <source>
        <dbReference type="Proteomes" id="UP001160148"/>
    </source>
</evidence>
<feature type="region of interest" description="Disordered" evidence="2">
    <location>
        <begin position="271"/>
        <end position="374"/>
    </location>
</feature>
<evidence type="ECO:0000313" key="4">
    <source>
        <dbReference type="EMBL" id="CAI6372870.1"/>
    </source>
</evidence>
<feature type="compositionally biased region" description="Basic and acidic residues" evidence="2">
    <location>
        <begin position="320"/>
        <end position="351"/>
    </location>
</feature>
<organism evidence="4 5">
    <name type="scientific">Macrosiphum euphorbiae</name>
    <name type="common">potato aphid</name>
    <dbReference type="NCBI Taxonomy" id="13131"/>
    <lineage>
        <taxon>Eukaryota</taxon>
        <taxon>Metazoa</taxon>
        <taxon>Ecdysozoa</taxon>
        <taxon>Arthropoda</taxon>
        <taxon>Hexapoda</taxon>
        <taxon>Insecta</taxon>
        <taxon>Pterygota</taxon>
        <taxon>Neoptera</taxon>
        <taxon>Paraneoptera</taxon>
        <taxon>Hemiptera</taxon>
        <taxon>Sternorrhyncha</taxon>
        <taxon>Aphidomorpha</taxon>
        <taxon>Aphidoidea</taxon>
        <taxon>Aphididae</taxon>
        <taxon>Macrosiphini</taxon>
        <taxon>Macrosiphum</taxon>
    </lineage>
</organism>
<gene>
    <name evidence="4" type="ORF">MEUPH1_LOCUS26687</name>
</gene>
<dbReference type="AlphaFoldDB" id="A0AAV0XWE9"/>
<feature type="compositionally biased region" description="Polar residues" evidence="2">
    <location>
        <begin position="246"/>
        <end position="257"/>
    </location>
</feature>
<evidence type="ECO:0000256" key="1">
    <source>
        <dbReference type="PROSITE-ProRule" id="PRU00042"/>
    </source>
</evidence>
<feature type="domain" description="C2H2-type" evidence="3">
    <location>
        <begin position="172"/>
        <end position="199"/>
    </location>
</feature>
<dbReference type="SMART" id="SM00355">
    <property type="entry name" value="ZnF_C2H2"/>
    <property type="match status" value="2"/>
</dbReference>
<dbReference type="PROSITE" id="PS00028">
    <property type="entry name" value="ZINC_FINGER_C2H2_1"/>
    <property type="match status" value="1"/>
</dbReference>
<reference evidence="4 5" key="1">
    <citation type="submission" date="2023-01" db="EMBL/GenBank/DDBJ databases">
        <authorList>
            <person name="Whitehead M."/>
        </authorList>
    </citation>
    <scope>NUCLEOTIDE SEQUENCE [LARGE SCALE GENOMIC DNA]</scope>
</reference>